<evidence type="ECO:0000256" key="2">
    <source>
        <dbReference type="ARBA" id="ARBA00022448"/>
    </source>
</evidence>
<dbReference type="PANTHER" id="PTHR43791:SF70">
    <property type="entry name" value="MAJOR FACILITATOR SUPERFAMILY (MFS) PROFILE DOMAIN-CONTAINING PROTEIN"/>
    <property type="match status" value="1"/>
</dbReference>
<keyword evidence="5 6" id="KW-0472">Membrane</keyword>
<dbReference type="Proteomes" id="UP001160390">
    <property type="component" value="Unassembled WGS sequence"/>
</dbReference>
<evidence type="ECO:0000256" key="5">
    <source>
        <dbReference type="ARBA" id="ARBA00023136"/>
    </source>
</evidence>
<accession>A0AA35PVY9</accession>
<dbReference type="GO" id="GO:0022857">
    <property type="term" value="F:transmembrane transporter activity"/>
    <property type="evidence" value="ECO:0007669"/>
    <property type="project" value="TreeGrafter"/>
</dbReference>
<evidence type="ECO:0000313" key="8">
    <source>
        <dbReference type="Proteomes" id="UP001160390"/>
    </source>
</evidence>
<keyword evidence="4 6" id="KW-1133">Transmembrane helix</keyword>
<evidence type="ECO:0000256" key="4">
    <source>
        <dbReference type="ARBA" id="ARBA00022989"/>
    </source>
</evidence>
<dbReference type="GO" id="GO:0016020">
    <property type="term" value="C:membrane"/>
    <property type="evidence" value="ECO:0007669"/>
    <property type="project" value="UniProtKB-SubCell"/>
</dbReference>
<organism evidence="7 8">
    <name type="scientific">Clonostachys chloroleuca</name>
    <dbReference type="NCBI Taxonomy" id="1926264"/>
    <lineage>
        <taxon>Eukaryota</taxon>
        <taxon>Fungi</taxon>
        <taxon>Dikarya</taxon>
        <taxon>Ascomycota</taxon>
        <taxon>Pezizomycotina</taxon>
        <taxon>Sordariomycetes</taxon>
        <taxon>Hypocreomycetidae</taxon>
        <taxon>Hypocreales</taxon>
        <taxon>Bionectriaceae</taxon>
        <taxon>Clonostachys</taxon>
    </lineage>
</organism>
<dbReference type="AlphaFoldDB" id="A0AA35PVY9"/>
<evidence type="ECO:0000313" key="7">
    <source>
        <dbReference type="EMBL" id="CAI6078228.1"/>
    </source>
</evidence>
<comment type="caution">
    <text evidence="7">The sequence shown here is derived from an EMBL/GenBank/DDBJ whole genome shotgun (WGS) entry which is preliminary data.</text>
</comment>
<dbReference type="PANTHER" id="PTHR43791">
    <property type="entry name" value="PERMEASE-RELATED"/>
    <property type="match status" value="1"/>
</dbReference>
<evidence type="ECO:0000256" key="1">
    <source>
        <dbReference type="ARBA" id="ARBA00004141"/>
    </source>
</evidence>
<sequence length="108" mass="12083">MRIMPMCFFVYVLMMTDKNSLSFAGIMGIKQDANLTPGEFSWLGSIVYQLFMRRFSLVKYFSGMTLFWGMIVALNAVCHSFAGLAVVWFLLGFPEVSAAPAVIYILGS</sequence>
<dbReference type="InterPro" id="IPR036259">
    <property type="entry name" value="MFS_trans_sf"/>
</dbReference>
<keyword evidence="3 6" id="KW-0812">Transmembrane</keyword>
<gene>
    <name evidence="7" type="ORF">CCHLO57077_00015185</name>
</gene>
<name>A0AA35PVY9_9HYPO</name>
<protein>
    <submittedName>
        <fullName evidence="7">Uncharacterized protein</fullName>
    </submittedName>
</protein>
<evidence type="ECO:0000256" key="3">
    <source>
        <dbReference type="ARBA" id="ARBA00022692"/>
    </source>
</evidence>
<feature type="transmembrane region" description="Helical" evidence="6">
    <location>
        <begin position="65"/>
        <end position="91"/>
    </location>
</feature>
<comment type="subcellular location">
    <subcellularLocation>
        <location evidence="1">Membrane</location>
        <topology evidence="1">Multi-pass membrane protein</topology>
    </subcellularLocation>
</comment>
<keyword evidence="8" id="KW-1185">Reference proteome</keyword>
<reference evidence="7" key="1">
    <citation type="submission" date="2023-01" db="EMBL/GenBank/DDBJ databases">
        <authorList>
            <person name="Piombo E."/>
        </authorList>
    </citation>
    <scope>NUCLEOTIDE SEQUENCE</scope>
</reference>
<evidence type="ECO:0000256" key="6">
    <source>
        <dbReference type="SAM" id="Phobius"/>
    </source>
</evidence>
<keyword evidence="2" id="KW-0813">Transport</keyword>
<proteinExistence type="predicted"/>
<dbReference type="EMBL" id="CABFNP030000690">
    <property type="protein sequence ID" value="CAI6078228.1"/>
    <property type="molecule type" value="Genomic_DNA"/>
</dbReference>
<dbReference type="SUPFAM" id="SSF103473">
    <property type="entry name" value="MFS general substrate transporter"/>
    <property type="match status" value="1"/>
</dbReference>
<dbReference type="Gene3D" id="1.20.1250.20">
    <property type="entry name" value="MFS general substrate transporter like domains"/>
    <property type="match status" value="1"/>
</dbReference>